<sequence>MKYKQKFTPHELTKKTVSDIEKRRQLRKTGERQAKDHCFQNMEKIARKLSYGRY</sequence>
<dbReference type="Proteomes" id="UP001623600">
    <property type="component" value="Unassembled WGS sequence"/>
</dbReference>
<organism evidence="1 2">
    <name type="scientific">Candidatus Clostridium helianthi</name>
    <dbReference type="NCBI Taxonomy" id="3381660"/>
    <lineage>
        <taxon>Bacteria</taxon>
        <taxon>Bacillati</taxon>
        <taxon>Bacillota</taxon>
        <taxon>Clostridia</taxon>
        <taxon>Eubacteriales</taxon>
        <taxon>Clostridiaceae</taxon>
        <taxon>Clostridium</taxon>
    </lineage>
</organism>
<protein>
    <submittedName>
        <fullName evidence="1">Transcriptional regulator</fullName>
    </submittedName>
</protein>
<evidence type="ECO:0000313" key="1">
    <source>
        <dbReference type="EMBL" id="MFL0164534.1"/>
    </source>
</evidence>
<accession>A0ABW8S1A6</accession>
<keyword evidence="2" id="KW-1185">Reference proteome</keyword>
<comment type="caution">
    <text evidence="1">The sequence shown here is derived from an EMBL/GenBank/DDBJ whole genome shotgun (WGS) entry which is preliminary data.</text>
</comment>
<dbReference type="RefSeq" id="WP_406760705.1">
    <property type="nucleotide sequence ID" value="NZ_JBJIAB010000005.1"/>
</dbReference>
<name>A0ABW8S1A6_9CLOT</name>
<evidence type="ECO:0000313" key="2">
    <source>
        <dbReference type="Proteomes" id="UP001623600"/>
    </source>
</evidence>
<dbReference type="EMBL" id="JBJIAB010000005">
    <property type="protein sequence ID" value="MFL0164534.1"/>
    <property type="molecule type" value="Genomic_DNA"/>
</dbReference>
<reference evidence="1 2" key="1">
    <citation type="submission" date="2024-11" db="EMBL/GenBank/DDBJ databases">
        <authorList>
            <person name="Heng Y.C."/>
            <person name="Lim A.C.H."/>
            <person name="Lee J.K.Y."/>
            <person name="Kittelmann S."/>
        </authorList>
    </citation>
    <scope>NUCLEOTIDE SEQUENCE [LARGE SCALE GENOMIC DNA]</scope>
    <source>
        <strain evidence="1 2">WILCCON 0112</strain>
    </source>
</reference>
<proteinExistence type="predicted"/>
<gene>
    <name evidence="1" type="ORF">ACJDTP_05545</name>
</gene>